<dbReference type="EMBL" id="NMUH01003312">
    <property type="protein sequence ID" value="MQM04936.1"/>
    <property type="molecule type" value="Genomic_DNA"/>
</dbReference>
<dbReference type="PANTHER" id="PTHR33116">
    <property type="entry name" value="REVERSE TRANSCRIPTASE ZINC-BINDING DOMAIN-CONTAINING PROTEIN-RELATED-RELATED"/>
    <property type="match status" value="1"/>
</dbReference>
<evidence type="ECO:0008006" key="3">
    <source>
        <dbReference type="Google" id="ProtNLM"/>
    </source>
</evidence>
<dbReference type="OrthoDB" id="694780at2759"/>
<accession>A0A843WAP2</accession>
<evidence type="ECO:0000313" key="1">
    <source>
        <dbReference type="EMBL" id="MQM04936.1"/>
    </source>
</evidence>
<sequence length="345" mass="39840">MIEEKIKDGSLHVPGFGTTTLSHLVFADDLLLFMKPSISSTKCITTILDHFYSCSGLLLNASKSKVFIGAKVQHKKPLLDALKVQEGNLPSTYLGLPLFSTRLSRLQCTPILQKITRRIASWKTRLWPLRIIIRLVLHFGEVERLLRNFFWHALGDYKPFHLVKWDHICRPIDEGGLGLRSLHVWNSTLITMQFWRLLSNTTTLWHQWVAITLGTCLVCLSMPSWIWMQILHRLEIHRRPRHTIFAESQSLTTYLCTKGAGRSVAFFAFRAALWWIWKERCSRIFDSKDRSSMQFWPEITYLEVDLRGSSTQVAAESRSEKMVSSWPISSSPSALVRLLTTPTQW</sequence>
<dbReference type="AlphaFoldDB" id="A0A843WAP2"/>
<reference evidence="1" key="1">
    <citation type="submission" date="2017-07" db="EMBL/GenBank/DDBJ databases">
        <title>Taro Niue Genome Assembly and Annotation.</title>
        <authorList>
            <person name="Atibalentja N."/>
            <person name="Keating K."/>
            <person name="Fields C.J."/>
        </authorList>
    </citation>
    <scope>NUCLEOTIDE SEQUENCE</scope>
    <source>
        <strain evidence="1">Niue_2</strain>
        <tissue evidence="1">Leaf</tissue>
    </source>
</reference>
<name>A0A843WAP2_COLES</name>
<dbReference type="Proteomes" id="UP000652761">
    <property type="component" value="Unassembled WGS sequence"/>
</dbReference>
<proteinExistence type="predicted"/>
<dbReference type="PANTHER" id="PTHR33116:SF78">
    <property type="entry name" value="OS12G0587133 PROTEIN"/>
    <property type="match status" value="1"/>
</dbReference>
<organism evidence="1 2">
    <name type="scientific">Colocasia esculenta</name>
    <name type="common">Wild taro</name>
    <name type="synonym">Arum esculentum</name>
    <dbReference type="NCBI Taxonomy" id="4460"/>
    <lineage>
        <taxon>Eukaryota</taxon>
        <taxon>Viridiplantae</taxon>
        <taxon>Streptophyta</taxon>
        <taxon>Embryophyta</taxon>
        <taxon>Tracheophyta</taxon>
        <taxon>Spermatophyta</taxon>
        <taxon>Magnoliopsida</taxon>
        <taxon>Liliopsida</taxon>
        <taxon>Araceae</taxon>
        <taxon>Aroideae</taxon>
        <taxon>Colocasieae</taxon>
        <taxon>Colocasia</taxon>
    </lineage>
</organism>
<protein>
    <recommendedName>
        <fullName evidence="3">Reverse transcriptase domain-containing protein</fullName>
    </recommendedName>
</protein>
<gene>
    <name evidence="1" type="ORF">Taro_037740</name>
</gene>
<keyword evidence="2" id="KW-1185">Reference proteome</keyword>
<comment type="caution">
    <text evidence="1">The sequence shown here is derived from an EMBL/GenBank/DDBJ whole genome shotgun (WGS) entry which is preliminary data.</text>
</comment>
<evidence type="ECO:0000313" key="2">
    <source>
        <dbReference type="Proteomes" id="UP000652761"/>
    </source>
</evidence>